<dbReference type="PANTHER" id="PTHR43009">
    <property type="entry name" value="HOMOGENTISATE SOLANESYLTRANSFERASE, CHLOROPLASTIC"/>
    <property type="match status" value="1"/>
</dbReference>
<keyword evidence="5" id="KW-0934">Plastid</keyword>
<dbReference type="InterPro" id="IPR044878">
    <property type="entry name" value="UbiA_sf"/>
</dbReference>
<dbReference type="EMBL" id="LVLJ01001188">
    <property type="protein sequence ID" value="OAE31007.1"/>
    <property type="molecule type" value="Genomic_DNA"/>
</dbReference>
<feature type="transmembrane region" description="Helical" evidence="12">
    <location>
        <begin position="490"/>
        <end position="511"/>
    </location>
</feature>
<evidence type="ECO:0000256" key="2">
    <source>
        <dbReference type="ARBA" id="ARBA00004229"/>
    </source>
</evidence>
<feature type="region of interest" description="Disordered" evidence="11">
    <location>
        <begin position="63"/>
        <end position="86"/>
    </location>
</feature>
<keyword evidence="6" id="KW-0808">Transferase</keyword>
<sequence length="542" mass="59315">MKPWTAVASSRLASRNRANSRIKYRKPTAVGGHRRGGEGIRSPSLQKDCSPLTARPLWVHAAAGPSRSGAGDAALGGGEQVHAPSPRVLDPVMASSISQTLGAQQSRLLHGLPALEHFTSERRSANLSAGRPFQLRVNSELRRSIKSDGGVEQRPWGWNRRSARPKRGESCRTISVDREEFALHGVQPMTLADVGVAFAQEKVARLMEEIATYQVTVPRKVQRMKEVLRKELTDEEVPFHMKVHQFQAVFWRFLRPHTIRGMLIGASAVVVRALLENTELVNLALLPKAFRGILALVCGNAYIVGINQIYDVQSDRINKPFLPIAANELSIPAAWGLVSAFAAMGVGLVATNFGPAITALYVLGLFLGGIYSFPPLHLKKFPVPAFLIIATVRGFLLNFGVYHATVAALSLPFKFSPAIIFITGFVTVFAIVIAITKDLADVEGDRRFGQRTFASRLGVRNTAFLGSGLLLANYIGAIAATIYVPGAFNQNLMVLAHACLGLALIYQTWLLESAEYSREGVAAFYRAIWNLFYTEYALLPFI</sequence>
<evidence type="ECO:0000256" key="1">
    <source>
        <dbReference type="ARBA" id="ARBA00004141"/>
    </source>
</evidence>
<dbReference type="GO" id="GO:0004659">
    <property type="term" value="F:prenyltransferase activity"/>
    <property type="evidence" value="ECO:0007669"/>
    <property type="project" value="InterPro"/>
</dbReference>
<comment type="similarity">
    <text evidence="3">Belongs to the UbiA prenyltransferase family.</text>
</comment>
<accession>A0A176WD16</accession>
<proteinExistence type="inferred from homology"/>
<keyword evidence="4" id="KW-0150">Chloroplast</keyword>
<feature type="region of interest" description="Disordered" evidence="11">
    <location>
        <begin position="1"/>
        <end position="47"/>
    </location>
</feature>
<dbReference type="AlphaFoldDB" id="A0A176WD16"/>
<evidence type="ECO:0000256" key="5">
    <source>
        <dbReference type="ARBA" id="ARBA00022640"/>
    </source>
</evidence>
<evidence type="ECO:0000256" key="7">
    <source>
        <dbReference type="ARBA" id="ARBA00022692"/>
    </source>
</evidence>
<evidence type="ECO:0000256" key="4">
    <source>
        <dbReference type="ARBA" id="ARBA00022528"/>
    </source>
</evidence>
<gene>
    <name evidence="13" type="ORF">AXG93_1502s1070</name>
</gene>
<evidence type="ECO:0000256" key="11">
    <source>
        <dbReference type="SAM" id="MobiDB-lite"/>
    </source>
</evidence>
<feature type="transmembrane region" description="Helical" evidence="12">
    <location>
        <begin position="356"/>
        <end position="373"/>
    </location>
</feature>
<evidence type="ECO:0000256" key="9">
    <source>
        <dbReference type="ARBA" id="ARBA00022989"/>
    </source>
</evidence>
<dbReference type="InterPro" id="IPR044502">
    <property type="entry name" value="AtHST-like"/>
</dbReference>
<comment type="caution">
    <text evidence="13">The sequence shown here is derived from an EMBL/GenBank/DDBJ whole genome shotgun (WGS) entry which is preliminary data.</text>
</comment>
<reference evidence="13" key="1">
    <citation type="submission" date="2016-03" db="EMBL/GenBank/DDBJ databases">
        <title>Mechanisms controlling the formation of the plant cell surface in tip-growing cells are functionally conserved among land plants.</title>
        <authorList>
            <person name="Honkanen S."/>
            <person name="Jones V.A."/>
            <person name="Morieri G."/>
            <person name="Champion C."/>
            <person name="Hetherington A.J."/>
            <person name="Kelly S."/>
            <person name="Saint-Marcoux D."/>
            <person name="Proust H."/>
            <person name="Prescott H."/>
            <person name="Dolan L."/>
        </authorList>
    </citation>
    <scope>NUCLEOTIDE SEQUENCE [LARGE SCALE GENOMIC DNA]</scope>
    <source>
        <tissue evidence="13">Whole gametophyte</tissue>
    </source>
</reference>
<evidence type="ECO:0000256" key="12">
    <source>
        <dbReference type="SAM" id="Phobius"/>
    </source>
</evidence>
<dbReference type="CDD" id="cd13960">
    <property type="entry name" value="PT_UbiA_HPT1"/>
    <property type="match status" value="1"/>
</dbReference>
<keyword evidence="14" id="KW-1185">Reference proteome</keyword>
<dbReference type="GO" id="GO:0016020">
    <property type="term" value="C:membrane"/>
    <property type="evidence" value="ECO:0007669"/>
    <property type="project" value="UniProtKB-SubCell"/>
</dbReference>
<evidence type="ECO:0000313" key="13">
    <source>
        <dbReference type="EMBL" id="OAE31007.1"/>
    </source>
</evidence>
<feature type="transmembrane region" description="Helical" evidence="12">
    <location>
        <begin position="290"/>
        <end position="310"/>
    </location>
</feature>
<evidence type="ECO:0000256" key="10">
    <source>
        <dbReference type="ARBA" id="ARBA00023136"/>
    </source>
</evidence>
<dbReference type="PANTHER" id="PTHR43009:SF10">
    <property type="entry name" value="HOMOGENTISATE SOLANESYLTRANSFERASE, CHLOROPLASTIC"/>
    <property type="match status" value="1"/>
</dbReference>
<evidence type="ECO:0000256" key="8">
    <source>
        <dbReference type="ARBA" id="ARBA00022946"/>
    </source>
</evidence>
<organism evidence="13 14">
    <name type="scientific">Marchantia polymorpha subsp. ruderalis</name>
    <dbReference type="NCBI Taxonomy" id="1480154"/>
    <lineage>
        <taxon>Eukaryota</taxon>
        <taxon>Viridiplantae</taxon>
        <taxon>Streptophyta</taxon>
        <taxon>Embryophyta</taxon>
        <taxon>Marchantiophyta</taxon>
        <taxon>Marchantiopsida</taxon>
        <taxon>Marchantiidae</taxon>
        <taxon>Marchantiales</taxon>
        <taxon>Marchantiaceae</taxon>
        <taxon>Marchantia</taxon>
    </lineage>
</organism>
<name>A0A176WD16_MARPO</name>
<comment type="subcellular location">
    <subcellularLocation>
        <location evidence="1">Membrane</location>
        <topology evidence="1">Multi-pass membrane protein</topology>
    </subcellularLocation>
    <subcellularLocation>
        <location evidence="2">Plastid</location>
        <location evidence="2">Chloroplast</location>
    </subcellularLocation>
</comment>
<feature type="transmembrane region" description="Helical" evidence="12">
    <location>
        <begin position="385"/>
        <end position="409"/>
    </location>
</feature>
<dbReference type="Proteomes" id="UP000077202">
    <property type="component" value="Unassembled WGS sequence"/>
</dbReference>
<feature type="transmembrane region" description="Helical" evidence="12">
    <location>
        <begin position="415"/>
        <end position="436"/>
    </location>
</feature>
<evidence type="ECO:0008006" key="15">
    <source>
        <dbReference type="Google" id="ProtNLM"/>
    </source>
</evidence>
<evidence type="ECO:0000313" key="14">
    <source>
        <dbReference type="Proteomes" id="UP000077202"/>
    </source>
</evidence>
<keyword evidence="7 12" id="KW-0812">Transmembrane</keyword>
<keyword evidence="10 12" id="KW-0472">Membrane</keyword>
<keyword evidence="8" id="KW-0809">Transit peptide</keyword>
<keyword evidence="9 12" id="KW-1133">Transmembrane helix</keyword>
<dbReference type="NCBIfam" id="NF009525">
    <property type="entry name" value="PRK12887.1"/>
    <property type="match status" value="1"/>
</dbReference>
<dbReference type="Pfam" id="PF01040">
    <property type="entry name" value="UbiA"/>
    <property type="match status" value="1"/>
</dbReference>
<dbReference type="InterPro" id="IPR000537">
    <property type="entry name" value="UbiA_prenyltransferase"/>
</dbReference>
<protein>
    <recommendedName>
        <fullName evidence="15">Homogentisate phytyltransferase</fullName>
    </recommendedName>
</protein>
<dbReference type="Gene3D" id="1.10.357.140">
    <property type="entry name" value="UbiA prenyltransferase"/>
    <property type="match status" value="1"/>
</dbReference>
<feature type="transmembrane region" description="Helical" evidence="12">
    <location>
        <begin position="331"/>
        <end position="350"/>
    </location>
</feature>
<feature type="compositionally biased region" description="Low complexity" evidence="11">
    <location>
        <begin position="1"/>
        <end position="17"/>
    </location>
</feature>
<dbReference type="GO" id="GO:0009507">
    <property type="term" value="C:chloroplast"/>
    <property type="evidence" value="ECO:0007669"/>
    <property type="project" value="UniProtKB-SubCell"/>
</dbReference>
<evidence type="ECO:0000256" key="6">
    <source>
        <dbReference type="ARBA" id="ARBA00022679"/>
    </source>
</evidence>
<feature type="transmembrane region" description="Helical" evidence="12">
    <location>
        <begin position="457"/>
        <end position="484"/>
    </location>
</feature>
<evidence type="ECO:0000256" key="3">
    <source>
        <dbReference type="ARBA" id="ARBA00005985"/>
    </source>
</evidence>